<dbReference type="SUPFAM" id="SSF52047">
    <property type="entry name" value="RNI-like"/>
    <property type="match status" value="1"/>
</dbReference>
<feature type="domain" description="Protein kinase" evidence="3">
    <location>
        <begin position="1"/>
        <end position="185"/>
    </location>
</feature>
<dbReference type="InterPro" id="IPR000719">
    <property type="entry name" value="Prot_kinase_dom"/>
</dbReference>
<gene>
    <name evidence="4" type="ORF">C2G38_855123</name>
</gene>
<evidence type="ECO:0000256" key="2">
    <source>
        <dbReference type="ARBA" id="ARBA00022737"/>
    </source>
</evidence>
<dbReference type="SUPFAM" id="SSF56112">
    <property type="entry name" value="Protein kinase-like (PK-like)"/>
    <property type="match status" value="1"/>
</dbReference>
<comment type="caution">
    <text evidence="4">The sequence shown here is derived from an EMBL/GenBank/DDBJ whole genome shotgun (WGS) entry which is preliminary data.</text>
</comment>
<keyword evidence="1" id="KW-0433">Leucine-rich repeat</keyword>
<dbReference type="InterPro" id="IPR001611">
    <property type="entry name" value="Leu-rich_rpt"/>
</dbReference>
<dbReference type="InterPro" id="IPR011009">
    <property type="entry name" value="Kinase-like_dom_sf"/>
</dbReference>
<evidence type="ECO:0000259" key="3">
    <source>
        <dbReference type="PROSITE" id="PS50011"/>
    </source>
</evidence>
<organism evidence="4 5">
    <name type="scientific">Gigaspora rosea</name>
    <dbReference type="NCBI Taxonomy" id="44941"/>
    <lineage>
        <taxon>Eukaryota</taxon>
        <taxon>Fungi</taxon>
        <taxon>Fungi incertae sedis</taxon>
        <taxon>Mucoromycota</taxon>
        <taxon>Glomeromycotina</taxon>
        <taxon>Glomeromycetes</taxon>
        <taxon>Diversisporales</taxon>
        <taxon>Gigasporaceae</taxon>
        <taxon>Gigaspora</taxon>
    </lineage>
</organism>
<dbReference type="GO" id="GO:0004672">
    <property type="term" value="F:protein kinase activity"/>
    <property type="evidence" value="ECO:0007669"/>
    <property type="project" value="InterPro"/>
</dbReference>
<dbReference type="Gene3D" id="3.80.10.10">
    <property type="entry name" value="Ribonuclease Inhibitor"/>
    <property type="match status" value="2"/>
</dbReference>
<dbReference type="Proteomes" id="UP000266673">
    <property type="component" value="Unassembled WGS sequence"/>
</dbReference>
<keyword evidence="2" id="KW-0677">Repeat</keyword>
<name>A0A397VNS6_9GLOM</name>
<dbReference type="PRINTS" id="PR00109">
    <property type="entry name" value="TYRKINASE"/>
</dbReference>
<dbReference type="OrthoDB" id="120976at2759"/>
<reference evidence="4 5" key="1">
    <citation type="submission" date="2018-06" db="EMBL/GenBank/DDBJ databases">
        <title>Comparative genomics reveals the genomic features of Rhizophagus irregularis, R. cerebriforme, R. diaphanum and Gigaspora rosea, and their symbiotic lifestyle signature.</title>
        <authorList>
            <person name="Morin E."/>
            <person name="San Clemente H."/>
            <person name="Chen E.C.H."/>
            <person name="De La Providencia I."/>
            <person name="Hainaut M."/>
            <person name="Kuo A."/>
            <person name="Kohler A."/>
            <person name="Murat C."/>
            <person name="Tang N."/>
            <person name="Roy S."/>
            <person name="Loubradou J."/>
            <person name="Henrissat B."/>
            <person name="Grigoriev I.V."/>
            <person name="Corradi N."/>
            <person name="Roux C."/>
            <person name="Martin F.M."/>
        </authorList>
    </citation>
    <scope>NUCLEOTIDE SEQUENCE [LARGE SCALE GENOMIC DNA]</scope>
    <source>
        <strain evidence="4 5">DAOM 194757</strain>
    </source>
</reference>
<dbReference type="SMART" id="SM00368">
    <property type="entry name" value="LRR_RI"/>
    <property type="match status" value="6"/>
</dbReference>
<evidence type="ECO:0000256" key="1">
    <source>
        <dbReference type="ARBA" id="ARBA00022614"/>
    </source>
</evidence>
<dbReference type="Pfam" id="PF07714">
    <property type="entry name" value="PK_Tyr_Ser-Thr"/>
    <property type="match status" value="1"/>
</dbReference>
<dbReference type="InterPro" id="IPR032675">
    <property type="entry name" value="LRR_dom_sf"/>
</dbReference>
<proteinExistence type="predicted"/>
<sequence>MILHCANDGNLREYLQKNFSKLQWIQKLYIARNTVHGLMYLHENNIAHRDLHSMNILIDNGQPMIADFGLSKQINEALMTSNSNVHGIPAYIDPQCFLDDKYKRDMKSDIYSFGVILWEISSGKPQFEFNRSRESLACKIASGVREIPREGTPLKYVELYKKCWDTHPSQRPKAESVSKTLKQFIVELSGGSCSTNRFNIPSIEINGEGSSNRKNKVLQNNNTFNSSTSSLFLSTNKNNGSTNEYELALSFNELKSTSQNIRAHSFDNKLIEINGKKDELEKIIRENKSPTLDIEKHKIVIGIKEAKLLADTLRRNPGLGSLNLSFTKLNNEGANILSEALCINTTLTFLDLSMNKLSSEGGVSLADALSKNKSLTSLNLFSNNLGSEGGKALAKALCVNTKLKTLNVRYNSLGHEGGGALANALTKNNTLEALNVGSNNIGPEGAKAFCEAINKNKTLKTLILENNNLGSEGGMELSKLLINRMTFITLNVKDNNFDPPTKQILNLKRSKYIEISFKALP</sequence>
<dbReference type="InterPro" id="IPR052201">
    <property type="entry name" value="LRR-containing_regulator"/>
</dbReference>
<keyword evidence="5" id="KW-1185">Reference proteome</keyword>
<dbReference type="GO" id="GO:0005524">
    <property type="term" value="F:ATP binding"/>
    <property type="evidence" value="ECO:0007669"/>
    <property type="project" value="InterPro"/>
</dbReference>
<dbReference type="PANTHER" id="PTHR24111:SF0">
    <property type="entry name" value="LEUCINE-RICH REPEAT-CONTAINING PROTEIN"/>
    <property type="match status" value="1"/>
</dbReference>
<dbReference type="Pfam" id="PF13516">
    <property type="entry name" value="LRR_6"/>
    <property type="match status" value="5"/>
</dbReference>
<dbReference type="PROSITE" id="PS50011">
    <property type="entry name" value="PROTEIN_KINASE_DOM"/>
    <property type="match status" value="1"/>
</dbReference>
<accession>A0A397VNS6</accession>
<dbReference type="AlphaFoldDB" id="A0A397VNS6"/>
<protein>
    <recommendedName>
        <fullName evidence="3">Protein kinase domain-containing protein</fullName>
    </recommendedName>
</protein>
<evidence type="ECO:0000313" key="5">
    <source>
        <dbReference type="Proteomes" id="UP000266673"/>
    </source>
</evidence>
<dbReference type="PANTHER" id="PTHR24111">
    <property type="entry name" value="LEUCINE-RICH REPEAT-CONTAINING PROTEIN 34"/>
    <property type="match status" value="1"/>
</dbReference>
<dbReference type="EMBL" id="QKWP01000262">
    <property type="protein sequence ID" value="RIB23441.1"/>
    <property type="molecule type" value="Genomic_DNA"/>
</dbReference>
<evidence type="ECO:0000313" key="4">
    <source>
        <dbReference type="EMBL" id="RIB23441.1"/>
    </source>
</evidence>
<dbReference type="InterPro" id="IPR001245">
    <property type="entry name" value="Ser-Thr/Tyr_kinase_cat_dom"/>
</dbReference>
<dbReference type="Gene3D" id="1.10.510.10">
    <property type="entry name" value="Transferase(Phosphotransferase) domain 1"/>
    <property type="match status" value="1"/>
</dbReference>